<accession>A0A0R1UJQ0</accession>
<dbReference type="Pfam" id="PF17966">
    <property type="entry name" value="Muc_B2"/>
    <property type="match status" value="2"/>
</dbReference>
<evidence type="ECO:0000313" key="4">
    <source>
        <dbReference type="Proteomes" id="UP000051036"/>
    </source>
</evidence>
<dbReference type="OrthoDB" id="2206015at2"/>
<organism evidence="3 4">
    <name type="scientific">Lactobacillus kalixensis DSM 16043</name>
    <dbReference type="NCBI Taxonomy" id="1423763"/>
    <lineage>
        <taxon>Bacteria</taxon>
        <taxon>Bacillati</taxon>
        <taxon>Bacillota</taxon>
        <taxon>Bacilli</taxon>
        <taxon>Lactobacillales</taxon>
        <taxon>Lactobacillaceae</taxon>
        <taxon>Lactobacillus</taxon>
    </lineage>
</organism>
<sequence>MTADNPGEPGGSIEPDNPDNLFRYPNLYEPQELSKTVSRDIFYIGTDGKELAHSIHQEVHFKGAANLDLVTGNFVNLAEDGTVKDQDGAITWTPEQFEFAATEPLNGEDFEVVGYGKKGSEANVDITNGVVSSEVVTANSANKTITLTLKSKSNIISFASASDEKKQDDQSIEKEISVNQETEPVEDTVVTGHQTVHYVSENGTDLQPVTATHEVTFVKNGSSDKWDKKEDRYDDIVAPVINGYVVKTKVAVGKQVTPEDPDQDIVLTYYPVGKIIPVDAEGKAIAKGVQYQNDEKDPTKVLASQKAPGIVGWNPNQYSIMPLEATKDTKITYTKVPNKPETDDIDISLDDLKMVGLAGLKINKNN</sequence>
<dbReference type="InterPro" id="IPR041495">
    <property type="entry name" value="Mub_B2"/>
</dbReference>
<feature type="region of interest" description="Disordered" evidence="1">
    <location>
        <begin position="1"/>
        <end position="20"/>
    </location>
</feature>
<evidence type="ECO:0000256" key="1">
    <source>
        <dbReference type="SAM" id="MobiDB-lite"/>
    </source>
</evidence>
<protein>
    <recommendedName>
        <fullName evidence="2">Mub B2-like domain-containing protein</fullName>
    </recommendedName>
</protein>
<dbReference type="STRING" id="1423763.FC46_GL000754"/>
<dbReference type="RefSeq" id="WP_057799085.1">
    <property type="nucleotide sequence ID" value="NZ_AZFM01000021.1"/>
</dbReference>
<dbReference type="Proteomes" id="UP000051036">
    <property type="component" value="Unassembled WGS sequence"/>
</dbReference>
<proteinExistence type="predicted"/>
<evidence type="ECO:0000259" key="2">
    <source>
        <dbReference type="Pfam" id="PF17966"/>
    </source>
</evidence>
<dbReference type="AlphaFoldDB" id="A0A0R1UJQ0"/>
<evidence type="ECO:0000313" key="3">
    <source>
        <dbReference type="EMBL" id="KRL89579.1"/>
    </source>
</evidence>
<reference evidence="3 4" key="1">
    <citation type="journal article" date="2015" name="Genome Announc.">
        <title>Expanding the biotechnology potential of lactobacilli through comparative genomics of 213 strains and associated genera.</title>
        <authorList>
            <person name="Sun Z."/>
            <person name="Harris H.M."/>
            <person name="McCann A."/>
            <person name="Guo C."/>
            <person name="Argimon S."/>
            <person name="Zhang W."/>
            <person name="Yang X."/>
            <person name="Jeffery I.B."/>
            <person name="Cooney J.C."/>
            <person name="Kagawa T.F."/>
            <person name="Liu W."/>
            <person name="Song Y."/>
            <person name="Salvetti E."/>
            <person name="Wrobel A."/>
            <person name="Rasinkangas P."/>
            <person name="Parkhill J."/>
            <person name="Rea M.C."/>
            <person name="O'Sullivan O."/>
            <person name="Ritari J."/>
            <person name="Douillard F.P."/>
            <person name="Paul Ross R."/>
            <person name="Yang R."/>
            <person name="Briner A.E."/>
            <person name="Felis G.E."/>
            <person name="de Vos W.M."/>
            <person name="Barrangou R."/>
            <person name="Klaenhammer T.R."/>
            <person name="Caufield P.W."/>
            <person name="Cui Y."/>
            <person name="Zhang H."/>
            <person name="O'Toole P.W."/>
        </authorList>
    </citation>
    <scope>NUCLEOTIDE SEQUENCE [LARGE SCALE GENOMIC DNA]</scope>
    <source>
        <strain evidence="3 4">DSM 16043</strain>
    </source>
</reference>
<gene>
    <name evidence="3" type="ORF">FC46_GL000754</name>
</gene>
<dbReference type="PATRIC" id="fig|1423763.3.peg.761"/>
<keyword evidence="4" id="KW-1185">Reference proteome</keyword>
<feature type="domain" description="Mub B2-like" evidence="2">
    <location>
        <begin position="189"/>
        <end position="271"/>
    </location>
</feature>
<comment type="caution">
    <text evidence="3">The sequence shown here is derived from an EMBL/GenBank/DDBJ whole genome shotgun (WGS) entry which is preliminary data.</text>
</comment>
<dbReference type="EMBL" id="AZFM01000021">
    <property type="protein sequence ID" value="KRL89579.1"/>
    <property type="molecule type" value="Genomic_DNA"/>
</dbReference>
<dbReference type="Gene3D" id="2.60.40.4300">
    <property type="match status" value="2"/>
</dbReference>
<feature type="domain" description="Mub B2-like" evidence="2">
    <location>
        <begin position="29"/>
        <end position="101"/>
    </location>
</feature>
<name>A0A0R1UJQ0_9LACO</name>